<reference evidence="1" key="5">
    <citation type="journal article" date="2021" name="G3 (Bethesda)">
        <title>Aegilops tauschii genome assembly Aet v5.0 features greater sequence contiguity and improved annotation.</title>
        <authorList>
            <person name="Wang L."/>
            <person name="Zhu T."/>
            <person name="Rodriguez J.C."/>
            <person name="Deal K.R."/>
            <person name="Dubcovsky J."/>
            <person name="McGuire P.E."/>
            <person name="Lux T."/>
            <person name="Spannagl M."/>
            <person name="Mayer K.F.X."/>
            <person name="Baldrich P."/>
            <person name="Meyers B.C."/>
            <person name="Huo N."/>
            <person name="Gu Y.Q."/>
            <person name="Zhou H."/>
            <person name="Devos K.M."/>
            <person name="Bennetzen J.L."/>
            <person name="Unver T."/>
            <person name="Budak H."/>
            <person name="Gulick P.J."/>
            <person name="Galiba G."/>
            <person name="Kalapos B."/>
            <person name="Nelson D.R."/>
            <person name="Li P."/>
            <person name="You F.M."/>
            <person name="Luo M.C."/>
            <person name="Dvorak J."/>
        </authorList>
    </citation>
    <scope>NUCLEOTIDE SEQUENCE [LARGE SCALE GENOMIC DNA]</scope>
    <source>
        <strain evidence="1">cv. AL8/78</strain>
    </source>
</reference>
<sequence>MVGRRIKLGAGDLTRVWKDPINGLPPLNLIFPQLFEICTDHDCTGKRFGSVVMSTFFRRRPCPGLKEQWDKMREQVAGLNISTDRDTVYWGLSKNARYFTKSMYKWLEKPLSGCNYKWIWEAKLPLK</sequence>
<protein>
    <recommendedName>
        <fullName evidence="3">Reverse transcriptase zinc-binding domain-containing protein</fullName>
    </recommendedName>
</protein>
<dbReference type="EnsemblPlants" id="AET7Gv21157600.1">
    <property type="protein sequence ID" value="AET7Gv21157600.1"/>
    <property type="gene ID" value="AET7Gv21157600"/>
</dbReference>
<dbReference type="PANTHER" id="PTHR36617:SF16">
    <property type="entry name" value="OS04G0516500 PROTEIN"/>
    <property type="match status" value="1"/>
</dbReference>
<name>A0A453SYU7_AEGTS</name>
<keyword evidence="2" id="KW-1185">Reference proteome</keyword>
<reference evidence="2" key="1">
    <citation type="journal article" date="2014" name="Science">
        <title>Ancient hybridizations among the ancestral genomes of bread wheat.</title>
        <authorList>
            <consortium name="International Wheat Genome Sequencing Consortium,"/>
            <person name="Marcussen T."/>
            <person name="Sandve S.R."/>
            <person name="Heier L."/>
            <person name="Spannagl M."/>
            <person name="Pfeifer M."/>
            <person name="Jakobsen K.S."/>
            <person name="Wulff B.B."/>
            <person name="Steuernagel B."/>
            <person name="Mayer K.F."/>
            <person name="Olsen O.A."/>
        </authorList>
    </citation>
    <scope>NUCLEOTIDE SEQUENCE [LARGE SCALE GENOMIC DNA]</scope>
    <source>
        <strain evidence="2">cv. AL8/78</strain>
    </source>
</reference>
<dbReference type="Proteomes" id="UP000015105">
    <property type="component" value="Chromosome 7D"/>
</dbReference>
<organism evidence="1 2">
    <name type="scientific">Aegilops tauschii subsp. strangulata</name>
    <name type="common">Goatgrass</name>
    <dbReference type="NCBI Taxonomy" id="200361"/>
    <lineage>
        <taxon>Eukaryota</taxon>
        <taxon>Viridiplantae</taxon>
        <taxon>Streptophyta</taxon>
        <taxon>Embryophyta</taxon>
        <taxon>Tracheophyta</taxon>
        <taxon>Spermatophyta</taxon>
        <taxon>Magnoliopsida</taxon>
        <taxon>Liliopsida</taxon>
        <taxon>Poales</taxon>
        <taxon>Poaceae</taxon>
        <taxon>BOP clade</taxon>
        <taxon>Pooideae</taxon>
        <taxon>Triticodae</taxon>
        <taxon>Triticeae</taxon>
        <taxon>Triticinae</taxon>
        <taxon>Aegilops</taxon>
    </lineage>
</organism>
<dbReference type="Gramene" id="AET7Gv21157600.1">
    <property type="protein sequence ID" value="AET7Gv21157600.1"/>
    <property type="gene ID" value="AET7Gv21157600"/>
</dbReference>
<accession>A0A453SYU7</accession>
<evidence type="ECO:0000313" key="1">
    <source>
        <dbReference type="EnsemblPlants" id="AET7Gv21157600.1"/>
    </source>
</evidence>
<reference evidence="2" key="2">
    <citation type="journal article" date="2017" name="Nat. Plants">
        <title>The Aegilops tauschii genome reveals multiple impacts of transposons.</title>
        <authorList>
            <person name="Zhao G."/>
            <person name="Zou C."/>
            <person name="Li K."/>
            <person name="Wang K."/>
            <person name="Li T."/>
            <person name="Gao L."/>
            <person name="Zhang X."/>
            <person name="Wang H."/>
            <person name="Yang Z."/>
            <person name="Liu X."/>
            <person name="Jiang W."/>
            <person name="Mao L."/>
            <person name="Kong X."/>
            <person name="Jiao Y."/>
            <person name="Jia J."/>
        </authorList>
    </citation>
    <scope>NUCLEOTIDE SEQUENCE [LARGE SCALE GENOMIC DNA]</scope>
    <source>
        <strain evidence="2">cv. AL8/78</strain>
    </source>
</reference>
<evidence type="ECO:0000313" key="2">
    <source>
        <dbReference type="Proteomes" id="UP000015105"/>
    </source>
</evidence>
<reference evidence="1" key="3">
    <citation type="journal article" date="2017" name="Nature">
        <title>Genome sequence of the progenitor of the wheat D genome Aegilops tauschii.</title>
        <authorList>
            <person name="Luo M.C."/>
            <person name="Gu Y.Q."/>
            <person name="Puiu D."/>
            <person name="Wang H."/>
            <person name="Twardziok S.O."/>
            <person name="Deal K.R."/>
            <person name="Huo N."/>
            <person name="Zhu T."/>
            <person name="Wang L."/>
            <person name="Wang Y."/>
            <person name="McGuire P.E."/>
            <person name="Liu S."/>
            <person name="Long H."/>
            <person name="Ramasamy R.K."/>
            <person name="Rodriguez J.C."/>
            <person name="Van S.L."/>
            <person name="Yuan L."/>
            <person name="Wang Z."/>
            <person name="Xia Z."/>
            <person name="Xiao L."/>
            <person name="Anderson O.D."/>
            <person name="Ouyang S."/>
            <person name="Liang Y."/>
            <person name="Zimin A.V."/>
            <person name="Pertea G."/>
            <person name="Qi P."/>
            <person name="Bennetzen J.L."/>
            <person name="Dai X."/>
            <person name="Dawson M.W."/>
            <person name="Muller H.G."/>
            <person name="Kugler K."/>
            <person name="Rivarola-Duarte L."/>
            <person name="Spannagl M."/>
            <person name="Mayer K.F.X."/>
            <person name="Lu F.H."/>
            <person name="Bevan M.W."/>
            <person name="Leroy P."/>
            <person name="Li P."/>
            <person name="You F.M."/>
            <person name="Sun Q."/>
            <person name="Liu Z."/>
            <person name="Lyons E."/>
            <person name="Wicker T."/>
            <person name="Salzberg S.L."/>
            <person name="Devos K.M."/>
            <person name="Dvorak J."/>
        </authorList>
    </citation>
    <scope>NUCLEOTIDE SEQUENCE [LARGE SCALE GENOMIC DNA]</scope>
    <source>
        <strain evidence="1">cv. AL8/78</strain>
    </source>
</reference>
<evidence type="ECO:0008006" key="3">
    <source>
        <dbReference type="Google" id="ProtNLM"/>
    </source>
</evidence>
<dbReference type="PANTHER" id="PTHR36617">
    <property type="entry name" value="PROTEIN, PUTATIVE-RELATED"/>
    <property type="match status" value="1"/>
</dbReference>
<dbReference type="AlphaFoldDB" id="A0A453SYU7"/>
<reference evidence="1" key="4">
    <citation type="submission" date="2019-03" db="UniProtKB">
        <authorList>
            <consortium name="EnsemblPlants"/>
        </authorList>
    </citation>
    <scope>IDENTIFICATION</scope>
</reference>
<proteinExistence type="predicted"/>